<dbReference type="GO" id="GO:0004523">
    <property type="term" value="F:RNA-DNA hybrid ribonuclease activity"/>
    <property type="evidence" value="ECO:0007669"/>
    <property type="project" value="InterPro"/>
</dbReference>
<accession>A0A4Y2BBD0</accession>
<dbReference type="Proteomes" id="UP000499080">
    <property type="component" value="Unassembled WGS sequence"/>
</dbReference>
<dbReference type="Pfam" id="PF00075">
    <property type="entry name" value="RNase_H"/>
    <property type="match status" value="1"/>
</dbReference>
<gene>
    <name evidence="2" type="ORF">AVEN_120785_1</name>
</gene>
<proteinExistence type="predicted"/>
<comment type="caution">
    <text evidence="2">The sequence shown here is derived from an EMBL/GenBank/DDBJ whole genome shotgun (WGS) entry which is preliminary data.</text>
</comment>
<evidence type="ECO:0000313" key="2">
    <source>
        <dbReference type="EMBL" id="GBL89358.1"/>
    </source>
</evidence>
<reference evidence="2 3" key="1">
    <citation type="journal article" date="2019" name="Sci. Rep.">
        <title>Orb-weaving spider Araneus ventricosus genome elucidates the spidroin gene catalogue.</title>
        <authorList>
            <person name="Kono N."/>
            <person name="Nakamura H."/>
            <person name="Ohtoshi R."/>
            <person name="Moran D.A.P."/>
            <person name="Shinohara A."/>
            <person name="Yoshida Y."/>
            <person name="Fujiwara M."/>
            <person name="Mori M."/>
            <person name="Tomita M."/>
            <person name="Arakawa K."/>
        </authorList>
    </citation>
    <scope>NUCLEOTIDE SEQUENCE [LARGE SCALE GENOMIC DNA]</scope>
</reference>
<dbReference type="SUPFAM" id="SSF53098">
    <property type="entry name" value="Ribonuclease H-like"/>
    <property type="match status" value="1"/>
</dbReference>
<keyword evidence="3" id="KW-1185">Reference proteome</keyword>
<dbReference type="AlphaFoldDB" id="A0A4Y2BBD0"/>
<feature type="domain" description="RNase H type-1" evidence="1">
    <location>
        <begin position="50"/>
        <end position="176"/>
    </location>
</feature>
<dbReference type="GO" id="GO:0003676">
    <property type="term" value="F:nucleic acid binding"/>
    <property type="evidence" value="ECO:0007669"/>
    <property type="project" value="InterPro"/>
</dbReference>
<name>A0A4Y2BBD0_ARAVE</name>
<dbReference type="CDD" id="cd09276">
    <property type="entry name" value="Rnase_HI_RT_non_LTR"/>
    <property type="match status" value="1"/>
</dbReference>
<evidence type="ECO:0000259" key="1">
    <source>
        <dbReference type="PROSITE" id="PS50879"/>
    </source>
</evidence>
<dbReference type="OrthoDB" id="6515318at2759"/>
<organism evidence="2 3">
    <name type="scientific">Araneus ventricosus</name>
    <name type="common">Orbweaver spider</name>
    <name type="synonym">Epeira ventricosa</name>
    <dbReference type="NCBI Taxonomy" id="182803"/>
    <lineage>
        <taxon>Eukaryota</taxon>
        <taxon>Metazoa</taxon>
        <taxon>Ecdysozoa</taxon>
        <taxon>Arthropoda</taxon>
        <taxon>Chelicerata</taxon>
        <taxon>Arachnida</taxon>
        <taxon>Araneae</taxon>
        <taxon>Araneomorphae</taxon>
        <taxon>Entelegynae</taxon>
        <taxon>Araneoidea</taxon>
        <taxon>Araneidae</taxon>
        <taxon>Araneus</taxon>
    </lineage>
</organism>
<dbReference type="EMBL" id="BGPR01159212">
    <property type="protein sequence ID" value="GBL89358.1"/>
    <property type="molecule type" value="Genomic_DNA"/>
</dbReference>
<dbReference type="InterPro" id="IPR002156">
    <property type="entry name" value="RNaseH_domain"/>
</dbReference>
<dbReference type="InterPro" id="IPR012337">
    <property type="entry name" value="RNaseH-like_sf"/>
</dbReference>
<dbReference type="Gene3D" id="3.30.420.10">
    <property type="entry name" value="Ribonuclease H-like superfamily/Ribonuclease H"/>
    <property type="match status" value="1"/>
</dbReference>
<dbReference type="PROSITE" id="PS50879">
    <property type="entry name" value="RNASE_H_1"/>
    <property type="match status" value="1"/>
</dbReference>
<dbReference type="InterPro" id="IPR036397">
    <property type="entry name" value="RNaseH_sf"/>
</dbReference>
<protein>
    <recommendedName>
        <fullName evidence="1">RNase H type-1 domain-containing protein</fullName>
    </recommendedName>
</protein>
<sequence>MPELLEQDLHPTFSPLYSAQQITKAKAVEFIFTPIIFLSTIKFHLPKITDSGAKAIYTDESKTDEVTGSAYYILENYGIIASWQGKLDNYSVFLAEILAIKMAIETASSLHRPIKIWTDSLSSLKALLNPKSHHSMVREIQPLFLSRKHIHLRWLKAHVGYLGNECADQLAKEAITNGDSLFLPKPLSYLKSEIRSAALSI</sequence>
<evidence type="ECO:0000313" key="3">
    <source>
        <dbReference type="Proteomes" id="UP000499080"/>
    </source>
</evidence>